<dbReference type="InterPro" id="IPR006311">
    <property type="entry name" value="TAT_signal"/>
</dbReference>
<evidence type="ECO:0000259" key="1">
    <source>
        <dbReference type="Pfam" id="PF01408"/>
    </source>
</evidence>
<proteinExistence type="predicted"/>
<dbReference type="Gene3D" id="3.40.50.720">
    <property type="entry name" value="NAD(P)-binding Rossmann-like Domain"/>
    <property type="match status" value="1"/>
</dbReference>
<accession>A0ABW1EG52</accession>
<feature type="domain" description="Gfo/Idh/MocA-like oxidoreductase N-terminal" evidence="1">
    <location>
        <begin position="37"/>
        <end position="161"/>
    </location>
</feature>
<dbReference type="PROSITE" id="PS51318">
    <property type="entry name" value="TAT"/>
    <property type="match status" value="1"/>
</dbReference>
<protein>
    <submittedName>
        <fullName evidence="2">Gfo/Idh/MocA family protein</fullName>
    </submittedName>
</protein>
<dbReference type="RefSeq" id="WP_263339432.1">
    <property type="nucleotide sequence ID" value="NZ_JAGSYH010000005.1"/>
</dbReference>
<dbReference type="Proteomes" id="UP001596091">
    <property type="component" value="Unassembled WGS sequence"/>
</dbReference>
<dbReference type="PANTHER" id="PTHR43818:SF5">
    <property type="entry name" value="OXIDOREDUCTASE FAMILY PROTEIN"/>
    <property type="match status" value="1"/>
</dbReference>
<sequence length="439" mass="49141">MVTRREFLDSLAVGAVGMTLGTSAKSYAQIMGANDRLNFAVIGLHSRAYAHLSSLKANKANARIAYVCDVDRNTMAKFAADTEKEMGEAPATDQDFRHILQKKEIDAITIATPDHWHAPMAILGLQAGKHVYVEKPCSHNPAEGALLVEAQRKYGKLVQMGTQQRSSKHTMEIVDKIHNGLIGRAYYAKAWYSNTRKSIGVGKEAPVPPQLDWDLWQGPAPRQAYKDNVQPYNWHWFRIWGTGETLNNGTHEIDVCRWALGVDFPNSVAAQGGRYQFKDDWQFYDTLNTNFNYDDKMISWEGKCCQGMKIYGRDRGSTIMGTEGTVLVDRDGYEIYDLKGTKKDEFRTGKETSSSDLTGRDSMTDAHFANFIAGVQKGEKLHAPIEVGNVAVTMLQLSNIAWEVNRVLNLNPADGKIKNDAEAMKGWGREYEKGWAPHI</sequence>
<dbReference type="Pfam" id="PF01408">
    <property type="entry name" value="GFO_IDH_MocA"/>
    <property type="match status" value="1"/>
</dbReference>
<dbReference type="PANTHER" id="PTHR43818">
    <property type="entry name" value="BCDNA.GH03377"/>
    <property type="match status" value="1"/>
</dbReference>
<dbReference type="InterPro" id="IPR050463">
    <property type="entry name" value="Gfo/Idh/MocA_oxidrdct_glycsds"/>
</dbReference>
<organism evidence="2 3">
    <name type="scientific">Acidicapsa dinghuensis</name>
    <dbReference type="NCBI Taxonomy" id="2218256"/>
    <lineage>
        <taxon>Bacteria</taxon>
        <taxon>Pseudomonadati</taxon>
        <taxon>Acidobacteriota</taxon>
        <taxon>Terriglobia</taxon>
        <taxon>Terriglobales</taxon>
        <taxon>Acidobacteriaceae</taxon>
        <taxon>Acidicapsa</taxon>
    </lineage>
</organism>
<keyword evidence="3" id="KW-1185">Reference proteome</keyword>
<dbReference type="InterPro" id="IPR036291">
    <property type="entry name" value="NAD(P)-bd_dom_sf"/>
</dbReference>
<dbReference type="SUPFAM" id="SSF51735">
    <property type="entry name" value="NAD(P)-binding Rossmann-fold domains"/>
    <property type="match status" value="1"/>
</dbReference>
<evidence type="ECO:0000313" key="3">
    <source>
        <dbReference type="Proteomes" id="UP001596091"/>
    </source>
</evidence>
<evidence type="ECO:0000313" key="2">
    <source>
        <dbReference type="EMBL" id="MFC5863073.1"/>
    </source>
</evidence>
<reference evidence="3" key="1">
    <citation type="journal article" date="2019" name="Int. J. Syst. Evol. Microbiol.">
        <title>The Global Catalogue of Microorganisms (GCM) 10K type strain sequencing project: providing services to taxonomists for standard genome sequencing and annotation.</title>
        <authorList>
            <consortium name="The Broad Institute Genomics Platform"/>
            <consortium name="The Broad Institute Genome Sequencing Center for Infectious Disease"/>
            <person name="Wu L."/>
            <person name="Ma J."/>
        </authorList>
    </citation>
    <scope>NUCLEOTIDE SEQUENCE [LARGE SCALE GENOMIC DNA]</scope>
    <source>
        <strain evidence="3">JCM 4087</strain>
    </source>
</reference>
<comment type="caution">
    <text evidence="2">The sequence shown here is derived from an EMBL/GenBank/DDBJ whole genome shotgun (WGS) entry which is preliminary data.</text>
</comment>
<dbReference type="EMBL" id="JBHSPH010000003">
    <property type="protein sequence ID" value="MFC5863073.1"/>
    <property type="molecule type" value="Genomic_DNA"/>
</dbReference>
<dbReference type="SUPFAM" id="SSF55347">
    <property type="entry name" value="Glyceraldehyde-3-phosphate dehydrogenase-like, C-terminal domain"/>
    <property type="match status" value="1"/>
</dbReference>
<name>A0ABW1EG52_9BACT</name>
<gene>
    <name evidence="2" type="ORF">ACFPT7_12275</name>
</gene>
<dbReference type="Gene3D" id="3.30.360.10">
    <property type="entry name" value="Dihydrodipicolinate Reductase, domain 2"/>
    <property type="match status" value="1"/>
</dbReference>
<dbReference type="InterPro" id="IPR000683">
    <property type="entry name" value="Gfo/Idh/MocA-like_OxRdtase_N"/>
</dbReference>